<dbReference type="KEGG" id="cpri:FZC34_00505"/>
<dbReference type="AlphaFoldDB" id="A0A5C0UGI2"/>
<dbReference type="Proteomes" id="UP000325004">
    <property type="component" value="Chromosome"/>
</dbReference>
<evidence type="ECO:0000313" key="2">
    <source>
        <dbReference type="Proteomes" id="UP000325004"/>
    </source>
</evidence>
<protein>
    <submittedName>
        <fullName evidence="1">Uncharacterized protein</fullName>
    </submittedName>
</protein>
<sequence>MLLSIILCCFVQQITTNLENIAHSKVADEYSSFILYSGLIYLKHDLQKKKIDYANYPISVKCIYDSYSNLLNIYQTYNLGIQKQYNLDAIYSDLHTAQPTLSCINQNEVLLRLFSTLYESDKSMHKMHITWHDMNWNYIDIYNAMSTIGFKQLYFPTI</sequence>
<dbReference type="RefSeq" id="WP_148971518.1">
    <property type="nucleotide sequence ID" value="NZ_CP043316.1"/>
</dbReference>
<proteinExistence type="predicted"/>
<organism evidence="1 2">
    <name type="scientific">Candidatus Cytomitobacter primus</name>
    <dbReference type="NCBI Taxonomy" id="2066024"/>
    <lineage>
        <taxon>Bacteria</taxon>
        <taxon>Pseudomonadati</taxon>
        <taxon>Pseudomonadota</taxon>
        <taxon>Alphaproteobacteria</taxon>
        <taxon>Holosporales</taxon>
        <taxon>Holosporaceae</taxon>
        <taxon>Candidatus Cytomitobacter</taxon>
    </lineage>
</organism>
<evidence type="ECO:0000313" key="1">
    <source>
        <dbReference type="EMBL" id="QEK38402.1"/>
    </source>
</evidence>
<dbReference type="EMBL" id="CP043316">
    <property type="protein sequence ID" value="QEK38402.1"/>
    <property type="molecule type" value="Genomic_DNA"/>
</dbReference>
<gene>
    <name evidence="1" type="ORF">FZC34_00505</name>
</gene>
<accession>A0A5C0UGI2</accession>
<keyword evidence="2" id="KW-1185">Reference proteome</keyword>
<name>A0A5C0UGI2_9PROT</name>
<reference evidence="1 2" key="1">
    <citation type="submission" date="2019-08" db="EMBL/GenBank/DDBJ databases">
        <title>Highly reduced genomes of protist endosymbionts show evolutionary convergence.</title>
        <authorList>
            <person name="George E."/>
            <person name="Husnik F."/>
            <person name="Tashyreva D."/>
            <person name="Prokopchuk G."/>
            <person name="Horak A."/>
            <person name="Kwong W.K."/>
            <person name="Lukes J."/>
            <person name="Keeling P.J."/>
        </authorList>
    </citation>
    <scope>NUCLEOTIDE SEQUENCE [LARGE SCALE GENOMIC DNA]</scope>
    <source>
        <strain evidence="1">1604LC</strain>
    </source>
</reference>